<organism evidence="2 3">
    <name type="scientific">Paenibacillus oenotherae</name>
    <dbReference type="NCBI Taxonomy" id="1435645"/>
    <lineage>
        <taxon>Bacteria</taxon>
        <taxon>Bacillati</taxon>
        <taxon>Bacillota</taxon>
        <taxon>Bacilli</taxon>
        <taxon>Bacillales</taxon>
        <taxon>Paenibacillaceae</taxon>
        <taxon>Paenibacillus</taxon>
    </lineage>
</organism>
<feature type="chain" id="PRO_5046898607" evidence="1">
    <location>
        <begin position="23"/>
        <end position="451"/>
    </location>
</feature>
<accession>A0ABS7DAE0</accession>
<dbReference type="InterPro" id="IPR006059">
    <property type="entry name" value="SBP"/>
</dbReference>
<evidence type="ECO:0000256" key="1">
    <source>
        <dbReference type="SAM" id="SignalP"/>
    </source>
</evidence>
<name>A0ABS7DAE0_9BACL</name>
<evidence type="ECO:0000313" key="3">
    <source>
        <dbReference type="Proteomes" id="UP000812277"/>
    </source>
</evidence>
<dbReference type="RefSeq" id="WP_219874103.1">
    <property type="nucleotide sequence ID" value="NZ_JAHZIJ010000017.1"/>
</dbReference>
<dbReference type="PROSITE" id="PS51257">
    <property type="entry name" value="PROKAR_LIPOPROTEIN"/>
    <property type="match status" value="1"/>
</dbReference>
<dbReference type="Pfam" id="PF01547">
    <property type="entry name" value="SBP_bac_1"/>
    <property type="match status" value="1"/>
</dbReference>
<proteinExistence type="predicted"/>
<dbReference type="Gene3D" id="3.40.190.10">
    <property type="entry name" value="Periplasmic binding protein-like II"/>
    <property type="match status" value="1"/>
</dbReference>
<evidence type="ECO:0000313" key="2">
    <source>
        <dbReference type="EMBL" id="MBW7476851.1"/>
    </source>
</evidence>
<feature type="signal peptide" evidence="1">
    <location>
        <begin position="1"/>
        <end position="22"/>
    </location>
</feature>
<comment type="caution">
    <text evidence="2">The sequence shown here is derived from an EMBL/GenBank/DDBJ whole genome shotgun (WGS) entry which is preliminary data.</text>
</comment>
<reference evidence="2 3" key="1">
    <citation type="submission" date="2021-07" db="EMBL/GenBank/DDBJ databases">
        <title>Paenibacillus radiodurans sp. nov., isolated from the southeastern edge of Tengger Desert.</title>
        <authorList>
            <person name="Zhang G."/>
        </authorList>
    </citation>
    <scope>NUCLEOTIDE SEQUENCE [LARGE SCALE GENOMIC DNA]</scope>
    <source>
        <strain evidence="2 3">DT7-4</strain>
    </source>
</reference>
<dbReference type="SUPFAM" id="SSF53850">
    <property type="entry name" value="Periplasmic binding protein-like II"/>
    <property type="match status" value="1"/>
</dbReference>
<dbReference type="PANTHER" id="PTHR43649:SF12">
    <property type="entry name" value="DIACETYLCHITOBIOSE BINDING PROTEIN DASA"/>
    <property type="match status" value="1"/>
</dbReference>
<dbReference type="EMBL" id="JAHZIJ010000017">
    <property type="protein sequence ID" value="MBW7476851.1"/>
    <property type="molecule type" value="Genomic_DNA"/>
</dbReference>
<keyword evidence="3" id="KW-1185">Reference proteome</keyword>
<protein>
    <submittedName>
        <fullName evidence="2">Extracellular solute-binding protein</fullName>
    </submittedName>
</protein>
<sequence length="451" mass="50634">MNKYRNNWLPRVAILLFIISMAAGCATEEPGQGADKEVLRIAVDSRDQYEYTYGDYIDAAFPELEVELIEVNPDLREPLTREEYSEKIEKEKPDLILTYSWNYKEMAPKGLLMDLSTLMADSGMEEADFYPGMIDLMKQWGNGRLYGISPVFSASVLNYNKKLFKEYGIDPPSGGMTMEEVYELGSRFVSSGGQADGIIGFHQAYSNMPYNVLEDFGTREGGYYTSFATGQINIDTPAWRHIIETIVHLYQLGTLSLDEVKGKMIDGVLHYDREASMQADLFEQGKAAMTISNYGTYSTLKNGDETGYVIPPISSADHQRSSNIYVHTAMAIGAEAENVEMAWNVIRFMTSEHMVKVRSKLGTGEGLSSHKAYLNYVSDPVVKELYQLKPFVVPFDTTKIVIDGSKFIKPFEELVNREMIAAVKKEQSVDKLAATLQREGQALLDAARIPE</sequence>
<dbReference type="PANTHER" id="PTHR43649">
    <property type="entry name" value="ARABINOSE-BINDING PROTEIN-RELATED"/>
    <property type="match status" value="1"/>
</dbReference>
<gene>
    <name evidence="2" type="ORF">K0T92_19220</name>
</gene>
<dbReference type="InterPro" id="IPR050490">
    <property type="entry name" value="Bact_solute-bd_prot1"/>
</dbReference>
<dbReference type="Proteomes" id="UP000812277">
    <property type="component" value="Unassembled WGS sequence"/>
</dbReference>
<keyword evidence="1" id="KW-0732">Signal</keyword>